<evidence type="ECO:0000256" key="3">
    <source>
        <dbReference type="ARBA" id="ARBA00005582"/>
    </source>
</evidence>
<keyword evidence="4" id="KW-0479">Metal-binding</keyword>
<dbReference type="PANTHER" id="PTHR22769">
    <property type="entry name" value="MUTT/NUDIX HYDROLASE"/>
    <property type="match status" value="1"/>
</dbReference>
<dbReference type="AlphaFoldDB" id="A0A034WT87"/>
<dbReference type="RefSeq" id="XP_011204532.2">
    <property type="nucleotide sequence ID" value="XM_011206230.4"/>
</dbReference>
<dbReference type="Gene3D" id="3.90.79.10">
    <property type="entry name" value="Nucleoside Triphosphate Pyrophosphohydrolase"/>
    <property type="match status" value="1"/>
</dbReference>
<comment type="cofactor">
    <cofactor evidence="2">
        <name>Mg(2+)</name>
        <dbReference type="ChEBI" id="CHEBI:18420"/>
    </cofactor>
</comment>
<dbReference type="InterPro" id="IPR020476">
    <property type="entry name" value="Nudix_hydrolase"/>
</dbReference>
<dbReference type="RefSeq" id="XP_011204531.3">
    <property type="nucleotide sequence ID" value="XM_011206229.4"/>
</dbReference>
<protein>
    <submittedName>
        <fullName evidence="10">Nucleoside diphosphate-linked moiety X motif 18</fullName>
    </submittedName>
</protein>
<gene>
    <name evidence="10" type="primary">NUD18</name>
</gene>
<dbReference type="CDD" id="cd04671">
    <property type="entry name" value="NUDIX_8DGDPP_Nudt18"/>
    <property type="match status" value="1"/>
</dbReference>
<keyword evidence="6" id="KW-0460">Magnesium</keyword>
<dbReference type="RefSeq" id="XP_011204534.2">
    <property type="nucleotide sequence ID" value="XM_011206232.4"/>
</dbReference>
<evidence type="ECO:0000259" key="9">
    <source>
        <dbReference type="PROSITE" id="PS51462"/>
    </source>
</evidence>
<feature type="domain" description="Nudix hydrolase" evidence="9">
    <location>
        <begin position="65"/>
        <end position="190"/>
    </location>
</feature>
<evidence type="ECO:0000256" key="6">
    <source>
        <dbReference type="ARBA" id="ARBA00022842"/>
    </source>
</evidence>
<dbReference type="InterPro" id="IPR020084">
    <property type="entry name" value="NUDIX_hydrolase_CS"/>
</dbReference>
<dbReference type="PRINTS" id="PR00502">
    <property type="entry name" value="NUDIXFAMILY"/>
</dbReference>
<evidence type="ECO:0000256" key="8">
    <source>
        <dbReference type="RuleBase" id="RU003476"/>
    </source>
</evidence>
<dbReference type="KEGG" id="bdr:105227064"/>
<dbReference type="InterPro" id="IPR042970">
    <property type="entry name" value="NUDT18_NUDIX"/>
</dbReference>
<keyword evidence="5 8" id="KW-0378">Hydrolase</keyword>
<proteinExistence type="inferred from homology"/>
<evidence type="ECO:0000313" key="10">
    <source>
        <dbReference type="EMBL" id="JAC56998.1"/>
    </source>
</evidence>
<dbReference type="RefSeq" id="XP_019846157.2">
    <property type="nucleotide sequence ID" value="XM_019990598.3"/>
</dbReference>
<evidence type="ECO:0000256" key="2">
    <source>
        <dbReference type="ARBA" id="ARBA00001946"/>
    </source>
</evidence>
<evidence type="ECO:0000256" key="5">
    <source>
        <dbReference type="ARBA" id="ARBA00022801"/>
    </source>
</evidence>
<dbReference type="EMBL" id="GAKP01001954">
    <property type="protein sequence ID" value="JAC56998.1"/>
    <property type="molecule type" value="Transcribed_RNA"/>
</dbReference>
<dbReference type="PROSITE" id="PS00893">
    <property type="entry name" value="NUDIX_BOX"/>
    <property type="match status" value="1"/>
</dbReference>
<accession>A0A034WT87</accession>
<dbReference type="InterPro" id="IPR015797">
    <property type="entry name" value="NUDIX_hydrolase-like_dom_sf"/>
</dbReference>
<dbReference type="Pfam" id="PF00293">
    <property type="entry name" value="NUDIX"/>
    <property type="match status" value="1"/>
</dbReference>
<dbReference type="GO" id="GO:0046872">
    <property type="term" value="F:metal ion binding"/>
    <property type="evidence" value="ECO:0007669"/>
    <property type="project" value="UniProtKB-KW"/>
</dbReference>
<keyword evidence="7" id="KW-0464">Manganese</keyword>
<sequence>MPQTNSHNAADSIEQKLLGILAAQDLGDITQELCDFSLEEQNATAEAQGIQPSASADYIPVLGKSVTYIVASVLFNERDEVLMMQEAKQSCAGKWYLPAGRMEKGETICEAAVREVYEETGLNVDITTLLAIEVAGGSWFRFVLTGRVTGGQLKTPAQADNESLQAKWIGRLSELPLRANDIINLIDIGRSYNERNSSPQAPPYHPDVLPTKYSHHKNYLRVVAVIRKRATNSLNVLVSEKNVHHFPTVEVHPQRSLHSTLRKFMIELFGAELPQHRPHGILSVEHCPSPMPYTSDGICLNVLVVFRPPLEEVALIGKCTWHELSRPLEEKLGRILSSKHSTIPLNVIR</sequence>
<name>A0A034WT87_BACDO</name>
<dbReference type="GO" id="GO:0044715">
    <property type="term" value="F:8-oxo-dGDP phosphatase activity"/>
    <property type="evidence" value="ECO:0007669"/>
    <property type="project" value="TreeGrafter"/>
</dbReference>
<dbReference type="PROSITE" id="PS51462">
    <property type="entry name" value="NUDIX"/>
    <property type="match status" value="1"/>
</dbReference>
<comment type="cofactor">
    <cofactor evidence="1">
        <name>Mn(2+)</name>
        <dbReference type="ChEBI" id="CHEBI:29035"/>
    </cofactor>
</comment>
<dbReference type="GO" id="GO:0044716">
    <property type="term" value="F:8-oxo-GDP phosphatase activity"/>
    <property type="evidence" value="ECO:0007669"/>
    <property type="project" value="TreeGrafter"/>
</dbReference>
<dbReference type="OrthoDB" id="10005910at2759"/>
<dbReference type="RefSeq" id="XP_019846156.2">
    <property type="nucleotide sequence ID" value="XM_019990597.3"/>
</dbReference>
<organism evidence="10">
    <name type="scientific">Bactrocera dorsalis</name>
    <name type="common">Oriental fruit fly</name>
    <name type="synonym">Dacus dorsalis</name>
    <dbReference type="NCBI Taxonomy" id="27457"/>
    <lineage>
        <taxon>Eukaryota</taxon>
        <taxon>Metazoa</taxon>
        <taxon>Ecdysozoa</taxon>
        <taxon>Arthropoda</taxon>
        <taxon>Hexapoda</taxon>
        <taxon>Insecta</taxon>
        <taxon>Pterygota</taxon>
        <taxon>Neoptera</taxon>
        <taxon>Endopterygota</taxon>
        <taxon>Diptera</taxon>
        <taxon>Brachycera</taxon>
        <taxon>Muscomorpha</taxon>
        <taxon>Tephritoidea</taxon>
        <taxon>Tephritidae</taxon>
        <taxon>Bactrocera</taxon>
        <taxon>Bactrocera</taxon>
    </lineage>
</organism>
<evidence type="ECO:0000256" key="4">
    <source>
        <dbReference type="ARBA" id="ARBA00022723"/>
    </source>
</evidence>
<comment type="similarity">
    <text evidence="3 8">Belongs to the Nudix hydrolase family.</text>
</comment>
<evidence type="ECO:0000256" key="1">
    <source>
        <dbReference type="ARBA" id="ARBA00001936"/>
    </source>
</evidence>
<reference evidence="10" key="1">
    <citation type="journal article" date="2014" name="BMC Genomics">
        <title>Characterizing the developmental transcriptome of the oriental fruit fly, Bactrocera dorsalis (Diptera: Tephritidae) through comparative genomic analysis with Drosophila melanogaster utilizing modENCODE datasets.</title>
        <authorList>
            <person name="Geib S.M."/>
            <person name="Calla B."/>
            <person name="Hall B."/>
            <person name="Hou S."/>
            <person name="Manoukis N.C."/>
        </authorList>
    </citation>
    <scope>NUCLEOTIDE SEQUENCE</scope>
    <source>
        <strain evidence="10">Punador</strain>
    </source>
</reference>
<dbReference type="SUPFAM" id="SSF55811">
    <property type="entry name" value="Nudix"/>
    <property type="match status" value="1"/>
</dbReference>
<dbReference type="PANTHER" id="PTHR22769:SF56">
    <property type="entry name" value="8-OXO-DGDP PHOSPHATASE NUDT18"/>
    <property type="match status" value="1"/>
</dbReference>
<evidence type="ECO:0000256" key="7">
    <source>
        <dbReference type="ARBA" id="ARBA00023211"/>
    </source>
</evidence>
<dbReference type="GeneID" id="105227064"/>
<dbReference type="InterPro" id="IPR000086">
    <property type="entry name" value="NUDIX_hydrolase_dom"/>
</dbReference>